<feature type="domain" description="AB hydrolase-1" evidence="2">
    <location>
        <begin position="29"/>
        <end position="276"/>
    </location>
</feature>
<dbReference type="InterPro" id="IPR029058">
    <property type="entry name" value="AB_hydrolase_fold"/>
</dbReference>
<feature type="region of interest" description="Disordered" evidence="1">
    <location>
        <begin position="1"/>
        <end position="21"/>
    </location>
</feature>
<reference evidence="3 4" key="1">
    <citation type="submission" date="2023-01" db="EMBL/GenBank/DDBJ databases">
        <title>Draft genome sequence of Nocardiopsis sp. RSe5-2 isolated from halophytes.</title>
        <authorList>
            <person name="Duangmal K."/>
            <person name="Chantavorakit T."/>
        </authorList>
    </citation>
    <scope>NUCLEOTIDE SEQUENCE [LARGE SCALE GENOMIC DNA]</scope>
    <source>
        <strain evidence="3 4">RSe5-2</strain>
    </source>
</reference>
<evidence type="ECO:0000313" key="4">
    <source>
        <dbReference type="Proteomes" id="UP001527866"/>
    </source>
</evidence>
<name>A0ABT4U5X1_9ACTN</name>
<dbReference type="PRINTS" id="PR00111">
    <property type="entry name" value="ABHYDROLASE"/>
</dbReference>
<evidence type="ECO:0000259" key="2">
    <source>
        <dbReference type="Pfam" id="PF00561"/>
    </source>
</evidence>
<dbReference type="GO" id="GO:0016787">
    <property type="term" value="F:hydrolase activity"/>
    <property type="evidence" value="ECO:0007669"/>
    <property type="project" value="UniProtKB-KW"/>
</dbReference>
<accession>A0ABT4U5X1</accession>
<dbReference type="PANTHER" id="PTHR43433:SF1">
    <property type="entry name" value="BLL5160 PROTEIN"/>
    <property type="match status" value="1"/>
</dbReference>
<feature type="region of interest" description="Disordered" evidence="1">
    <location>
        <begin position="291"/>
        <end position="321"/>
    </location>
</feature>
<proteinExistence type="predicted"/>
<dbReference type="Proteomes" id="UP001527866">
    <property type="component" value="Unassembled WGS sequence"/>
</dbReference>
<dbReference type="RefSeq" id="WP_270686885.1">
    <property type="nucleotide sequence ID" value="NZ_JAQFWQ010000048.1"/>
</dbReference>
<dbReference type="InterPro" id="IPR000073">
    <property type="entry name" value="AB_hydrolase_1"/>
</dbReference>
<evidence type="ECO:0000256" key="1">
    <source>
        <dbReference type="SAM" id="MobiDB-lite"/>
    </source>
</evidence>
<protein>
    <submittedName>
        <fullName evidence="3">Alpha/beta hydrolase</fullName>
    </submittedName>
</protein>
<dbReference type="Pfam" id="PF00561">
    <property type="entry name" value="Abhydrolase_1"/>
    <property type="match status" value="1"/>
</dbReference>
<gene>
    <name evidence="3" type="ORF">O4J56_17025</name>
</gene>
<dbReference type="InterPro" id="IPR050471">
    <property type="entry name" value="AB_hydrolase"/>
</dbReference>
<dbReference type="PANTHER" id="PTHR43433">
    <property type="entry name" value="HYDROLASE, ALPHA/BETA FOLD FAMILY PROTEIN"/>
    <property type="match status" value="1"/>
</dbReference>
<dbReference type="EMBL" id="JAQFWQ010000048">
    <property type="protein sequence ID" value="MDA2812347.1"/>
    <property type="molecule type" value="Genomic_DNA"/>
</dbReference>
<dbReference type="SUPFAM" id="SSF53474">
    <property type="entry name" value="alpha/beta-Hydrolases"/>
    <property type="match status" value="1"/>
</dbReference>
<evidence type="ECO:0000313" key="3">
    <source>
        <dbReference type="EMBL" id="MDA2812347.1"/>
    </source>
</evidence>
<keyword evidence="4" id="KW-1185">Reference proteome</keyword>
<organism evidence="3 4">
    <name type="scientific">Nocardiopsis endophytica</name>
    <dbReference type="NCBI Taxonomy" id="3018445"/>
    <lineage>
        <taxon>Bacteria</taxon>
        <taxon>Bacillati</taxon>
        <taxon>Actinomycetota</taxon>
        <taxon>Actinomycetes</taxon>
        <taxon>Streptosporangiales</taxon>
        <taxon>Nocardiopsidaceae</taxon>
        <taxon>Nocardiopsis</taxon>
    </lineage>
</organism>
<keyword evidence="3" id="KW-0378">Hydrolase</keyword>
<dbReference type="Gene3D" id="3.40.50.1820">
    <property type="entry name" value="alpha/beta hydrolase"/>
    <property type="match status" value="1"/>
</dbReference>
<sequence>MTPQRHQRTVESADGTLLNVETTGPDDGPVLVLVHGWTCATPFWAPVVNRLPRHLRTVMYDQRGHGASARPATAAGYSATALADDLCAVLEATVPAGTPAVLAGHSMGGMTIMSASRRPAVRDRAAAAALISTGSSRLPHTATVLPLGPDDSALRAAVHRAALGAPLPLGPHTPLTRAAIRYITMAPGTDRRMKHFTARLVHAMHPAARAGWGKVLGTLEADEGLRALDVPTTVVHGTHDRLIPFPHAPRTAALLPDCRALVEIPGTGHMTPLEAPDRVADVLTDLVRTHLPGTAAPGTGDGKAPRGTKAAKAKRAQEAGA</sequence>
<comment type="caution">
    <text evidence="3">The sequence shown here is derived from an EMBL/GenBank/DDBJ whole genome shotgun (WGS) entry which is preliminary data.</text>
</comment>